<dbReference type="Proteomes" id="UP000310200">
    <property type="component" value="Unassembled WGS sequence"/>
</dbReference>
<evidence type="ECO:0000313" key="2">
    <source>
        <dbReference type="EMBL" id="TGZ50559.1"/>
    </source>
</evidence>
<protein>
    <submittedName>
        <fullName evidence="2">Uncharacterized protein</fullName>
    </submittedName>
</protein>
<dbReference type="AlphaFoldDB" id="A0A4S2KR56"/>
<organism evidence="2 3">
    <name type="scientific">Temnothorax longispinosus</name>
    <dbReference type="NCBI Taxonomy" id="300112"/>
    <lineage>
        <taxon>Eukaryota</taxon>
        <taxon>Metazoa</taxon>
        <taxon>Ecdysozoa</taxon>
        <taxon>Arthropoda</taxon>
        <taxon>Hexapoda</taxon>
        <taxon>Insecta</taxon>
        <taxon>Pterygota</taxon>
        <taxon>Neoptera</taxon>
        <taxon>Endopterygota</taxon>
        <taxon>Hymenoptera</taxon>
        <taxon>Apocrita</taxon>
        <taxon>Aculeata</taxon>
        <taxon>Formicoidea</taxon>
        <taxon>Formicidae</taxon>
        <taxon>Myrmicinae</taxon>
        <taxon>Temnothorax</taxon>
    </lineage>
</organism>
<name>A0A4S2KR56_9HYME</name>
<gene>
    <name evidence="2" type="ORF">DBV15_11503</name>
</gene>
<dbReference type="EMBL" id="QBLH01001941">
    <property type="protein sequence ID" value="TGZ50559.1"/>
    <property type="molecule type" value="Genomic_DNA"/>
</dbReference>
<feature type="region of interest" description="Disordered" evidence="1">
    <location>
        <begin position="1"/>
        <end position="92"/>
    </location>
</feature>
<keyword evidence="3" id="KW-1185">Reference proteome</keyword>
<comment type="caution">
    <text evidence="2">The sequence shown here is derived from an EMBL/GenBank/DDBJ whole genome shotgun (WGS) entry which is preliminary data.</text>
</comment>
<reference evidence="2 3" key="1">
    <citation type="journal article" date="2019" name="Philos. Trans. R. Soc. Lond., B, Biol. Sci.">
        <title>Ant behaviour and brain gene expression of defending hosts depend on the ecological success of the intruding social parasite.</title>
        <authorList>
            <person name="Kaur R."/>
            <person name="Stoldt M."/>
            <person name="Jongepier E."/>
            <person name="Feldmeyer B."/>
            <person name="Menzel F."/>
            <person name="Bornberg-Bauer E."/>
            <person name="Foitzik S."/>
        </authorList>
    </citation>
    <scope>NUCLEOTIDE SEQUENCE [LARGE SCALE GENOMIC DNA]</scope>
    <source>
        <tissue evidence="2">Whole body</tissue>
    </source>
</reference>
<proteinExistence type="predicted"/>
<accession>A0A4S2KR56</accession>
<evidence type="ECO:0000256" key="1">
    <source>
        <dbReference type="SAM" id="MobiDB-lite"/>
    </source>
</evidence>
<evidence type="ECO:0000313" key="3">
    <source>
        <dbReference type="Proteomes" id="UP000310200"/>
    </source>
</evidence>
<feature type="compositionally biased region" description="Basic and acidic residues" evidence="1">
    <location>
        <begin position="1"/>
        <end position="10"/>
    </location>
</feature>
<sequence length="92" mass="10618">MRGGAEDGTKGMKGNTRPDRRVRKVYSRARNKPQRPRYATGTRKKDEDIGYVSARKGQSGATWRRERKQEENQVGARRSTSEYNREEDGDVE</sequence>
<feature type="compositionally biased region" description="Basic residues" evidence="1">
    <location>
        <begin position="20"/>
        <end position="35"/>
    </location>
</feature>